<dbReference type="Proteomes" id="UP000015354">
    <property type="component" value="Unassembled WGS sequence"/>
</dbReference>
<evidence type="ECO:0000256" key="2">
    <source>
        <dbReference type="ARBA" id="ARBA00022490"/>
    </source>
</evidence>
<evidence type="ECO:0000256" key="4">
    <source>
        <dbReference type="ARBA" id="ARBA00022737"/>
    </source>
</evidence>
<reference evidence="13" key="2">
    <citation type="submission" date="2013-03" db="EMBL/GenBank/DDBJ databases">
        <authorList>
            <person name="Motta M.C.M."/>
            <person name="Martins A.C.A."/>
            <person name="Preta C.M.C.C."/>
            <person name="Silva R."/>
            <person name="de Souza S.S."/>
            <person name="Klein C.C."/>
            <person name="de Almeida L.G.P."/>
            <person name="Cunha O.L."/>
            <person name="Colabardini A.C."/>
            <person name="Lima B.A."/>
            <person name="Machado C.R."/>
            <person name="Soares C.M.A."/>
            <person name="de Menezes C.B.A."/>
            <person name="Bartolomeu D.C."/>
            <person name="Grisard E.C."/>
            <person name="Fantinatti-Garboggini F."/>
            <person name="Rodrigues-Luiz G.F."/>
            <person name="Wagner G."/>
            <person name="Goldman G.H."/>
            <person name="Fietto J.L.R."/>
            <person name="Ciapina L.P."/>
            <person name="Brocchi M."/>
            <person name="Elias M.C."/>
            <person name="Goldman M.H.S."/>
            <person name="Sagot M.-F."/>
            <person name="Pereira M."/>
            <person name="Stoco P.H."/>
            <person name="Teixeira S.M.R."/>
            <person name="de Mendonca-Neto R.P."/>
            <person name="Maciel T.E.F."/>
            <person name="Mendes T.A.O."/>
            <person name="Urmenyi T.P."/>
            <person name="Teixeira M.M.G."/>
            <person name="de Camargo E.F.P."/>
            <person name="de Sousa W."/>
            <person name="Schenkman S."/>
            <person name="de Vasconcelos A.T.R."/>
        </authorList>
    </citation>
    <scope>NUCLEOTIDE SEQUENCE</scope>
</reference>
<proteinExistence type="inferred from homology"/>
<dbReference type="SMART" id="SM00369">
    <property type="entry name" value="LRR_TYP"/>
    <property type="match status" value="4"/>
</dbReference>
<dbReference type="EMBL" id="ATMH01002024">
    <property type="protein sequence ID" value="EPY33742.1"/>
    <property type="molecule type" value="Genomic_DNA"/>
</dbReference>
<evidence type="ECO:0000256" key="3">
    <source>
        <dbReference type="ARBA" id="ARBA00022614"/>
    </source>
</evidence>
<dbReference type="GO" id="GO:0005929">
    <property type="term" value="C:cilium"/>
    <property type="evidence" value="ECO:0007669"/>
    <property type="project" value="TreeGrafter"/>
</dbReference>
<sequence length="548" mass="63370">MTTAYSIQPLTRQSRETVIDEELIRSCIALDTVSTTDDDRLRVIGNHEEALLKEKVKNELSTIQLTKVCTLLMSYRRIGKIENLFGVSNLTKLCLDNNKIEKIENLDHLTKLQTLDLSFNSIRVIEGLDNLTELSDLSLYSNQISVISGLNSLVHLKSLSLGLNKFENVDDMVNYLHTLRNLKVLVLKGCPVQTVPNYRVRLLAFVPTLRFLDGKSVKPSEVASAKDGQRENLLTVDEEDEKRQILEKEQLQMDITQKDYIRYNCPNEQRFCEELFKLTPDKYTLYELLRCDALISASKEPLDRFQTEFNEKLTELAERMKTIRLKRDSDDEKYATAKATYTNGNVEESLQLMKQFEAEVNKYVPSGITAPGGTTTSADAKLSLFKKADQLQSNLMELEANQIEVFSGLQNVTVSKWKSDGVDVLIQSSFESLLKTESDFQVAVRQIFDTYYEQRKKRNVEADTYYTSKQEENIRVLLESREEYQKYLGDVFEMRRKRLEDSELFHLAAEEKLLTERSRAMSEEERTRHRSRIIEIDTYIQSIKKRLT</sequence>
<dbReference type="SMART" id="SM00365">
    <property type="entry name" value="LRR_SD22"/>
    <property type="match status" value="5"/>
</dbReference>
<dbReference type="Gene3D" id="3.80.10.10">
    <property type="entry name" value="Ribonuclease Inhibitor"/>
    <property type="match status" value="2"/>
</dbReference>
<evidence type="ECO:0000256" key="5">
    <source>
        <dbReference type="ARBA" id="ARBA00022846"/>
    </source>
</evidence>
<dbReference type="PROSITE" id="PS51450">
    <property type="entry name" value="LRR"/>
    <property type="match status" value="3"/>
</dbReference>
<dbReference type="InterPro" id="IPR050576">
    <property type="entry name" value="Cilia_flagella_integrity"/>
</dbReference>
<dbReference type="GO" id="GO:1990904">
    <property type="term" value="C:ribonucleoprotein complex"/>
    <property type="evidence" value="ECO:0007669"/>
    <property type="project" value="UniProtKB-KW"/>
</dbReference>
<protein>
    <recommendedName>
        <fullName evidence="11">Dynein regulatory complex subunit 3</fullName>
    </recommendedName>
</protein>
<dbReference type="AlphaFoldDB" id="S9US18"/>
<keyword evidence="13" id="KW-0687">Ribonucleoprotein</keyword>
<evidence type="ECO:0000256" key="7">
    <source>
        <dbReference type="ARBA" id="ARBA00023069"/>
    </source>
</evidence>
<dbReference type="InterPro" id="IPR003591">
    <property type="entry name" value="Leu-rich_rpt_typical-subtyp"/>
</dbReference>
<keyword evidence="2" id="KW-0963">Cytoplasm</keyword>
<evidence type="ECO:0000313" key="14">
    <source>
        <dbReference type="Proteomes" id="UP000015354"/>
    </source>
</evidence>
<dbReference type="EMBL" id="ATMH01009366">
    <property type="protein sequence ID" value="EPY19613.1"/>
    <property type="molecule type" value="Genomic_DNA"/>
</dbReference>
<keyword evidence="14" id="KW-1185">Reference proteome</keyword>
<keyword evidence="5" id="KW-0282">Flagellum</keyword>
<reference evidence="13 14" key="1">
    <citation type="journal article" date="2013" name="PLoS ONE">
        <title>Predicting the Proteins of Angomonas deanei, Strigomonas culicis and Their Respective Endosymbionts Reveals New Aspects of the Trypanosomatidae Family.</title>
        <authorList>
            <person name="Motta M.C."/>
            <person name="Martins A.C."/>
            <person name="de Souza S.S."/>
            <person name="Catta-Preta C.M."/>
            <person name="Silva R."/>
            <person name="Klein C.C."/>
            <person name="de Almeida L.G."/>
            <person name="de Lima Cunha O."/>
            <person name="Ciapina L.P."/>
            <person name="Brocchi M."/>
            <person name="Colabardini A.C."/>
            <person name="de Araujo Lima B."/>
            <person name="Machado C.R."/>
            <person name="de Almeida Soares C.M."/>
            <person name="Probst C.M."/>
            <person name="de Menezes C.B."/>
            <person name="Thompson C.E."/>
            <person name="Bartholomeu D.C."/>
            <person name="Gradia D.F."/>
            <person name="Pavoni D.P."/>
            <person name="Grisard E.C."/>
            <person name="Fantinatti-Garboggini F."/>
            <person name="Marchini F.K."/>
            <person name="Rodrigues-Luiz G.F."/>
            <person name="Wagner G."/>
            <person name="Goldman G.H."/>
            <person name="Fietto J.L."/>
            <person name="Elias M.C."/>
            <person name="Goldman M.H."/>
            <person name="Sagot M.F."/>
            <person name="Pereira M."/>
            <person name="Stoco P.H."/>
            <person name="de Mendonca-Neto R.P."/>
            <person name="Teixeira S.M."/>
            <person name="Maciel T.E."/>
            <person name="de Oliveira Mendes T.A."/>
            <person name="Urmenyi T.P."/>
            <person name="de Souza W."/>
            <person name="Schenkman S."/>
            <person name="de Vasconcelos A.T."/>
        </authorList>
    </citation>
    <scope>NUCLEOTIDE SEQUENCE [LARGE SCALE GENOMIC DNA]</scope>
</reference>
<evidence type="ECO:0000256" key="8">
    <source>
        <dbReference type="ARBA" id="ARBA00023212"/>
    </source>
</evidence>
<organism evidence="13 14">
    <name type="scientific">Strigomonas culicis</name>
    <dbReference type="NCBI Taxonomy" id="28005"/>
    <lineage>
        <taxon>Eukaryota</taxon>
        <taxon>Discoba</taxon>
        <taxon>Euglenozoa</taxon>
        <taxon>Kinetoplastea</taxon>
        <taxon>Metakinetoplastina</taxon>
        <taxon>Trypanosomatida</taxon>
        <taxon>Trypanosomatidae</taxon>
        <taxon>Strigomonadinae</taxon>
        <taxon>Strigomonas</taxon>
    </lineage>
</organism>
<dbReference type="InterPro" id="IPR001611">
    <property type="entry name" value="Leu-rich_rpt"/>
</dbReference>
<evidence type="ECO:0000313" key="12">
    <source>
        <dbReference type="EMBL" id="EPY19613.1"/>
    </source>
</evidence>
<evidence type="ECO:0000256" key="1">
    <source>
        <dbReference type="ARBA" id="ARBA00004611"/>
    </source>
</evidence>
<evidence type="ECO:0000313" key="13">
    <source>
        <dbReference type="EMBL" id="EPY33742.1"/>
    </source>
</evidence>
<evidence type="ECO:0000256" key="9">
    <source>
        <dbReference type="ARBA" id="ARBA00023273"/>
    </source>
</evidence>
<evidence type="ECO:0000256" key="11">
    <source>
        <dbReference type="ARBA" id="ARBA00040950"/>
    </source>
</evidence>
<keyword evidence="3" id="KW-0433">Leucine-rich repeat</keyword>
<keyword evidence="9" id="KW-0966">Cell projection</keyword>
<gene>
    <name evidence="13" type="ORF">STCU_02024</name>
    <name evidence="12" type="ORF">STCU_09366</name>
</gene>
<dbReference type="Pfam" id="PF14580">
    <property type="entry name" value="LRR_9"/>
    <property type="match status" value="1"/>
</dbReference>
<dbReference type="OrthoDB" id="266138at2759"/>
<evidence type="ECO:0000256" key="10">
    <source>
        <dbReference type="ARBA" id="ARBA00038378"/>
    </source>
</evidence>
<keyword evidence="8" id="KW-0206">Cytoskeleton</keyword>
<dbReference type="InterPro" id="IPR032675">
    <property type="entry name" value="LRR_dom_sf"/>
</dbReference>
<comment type="similarity">
    <text evidence="10">Belongs to the DRC3 family.</text>
</comment>
<dbReference type="PANTHER" id="PTHR45973:SF12">
    <property type="entry name" value="DYNEIN REGULATORY COMPLEX SUBUNIT 3"/>
    <property type="match status" value="1"/>
</dbReference>
<comment type="caution">
    <text evidence="13">The sequence shown here is derived from an EMBL/GenBank/DDBJ whole genome shotgun (WGS) entry which is preliminary data.</text>
</comment>
<keyword evidence="4" id="KW-0677">Repeat</keyword>
<dbReference type="SUPFAM" id="SSF52075">
    <property type="entry name" value="Outer arm dynein light chain 1"/>
    <property type="match status" value="1"/>
</dbReference>
<accession>S9US18</accession>
<evidence type="ECO:0000256" key="6">
    <source>
        <dbReference type="ARBA" id="ARBA00023054"/>
    </source>
</evidence>
<name>S9US18_9TRYP</name>
<keyword evidence="6" id="KW-0175">Coiled coil</keyword>
<comment type="subcellular location">
    <subcellularLocation>
        <location evidence="1">Cytoplasm</location>
        <location evidence="1">Cytoskeleton</location>
        <location evidence="1">Flagellum axoneme</location>
    </subcellularLocation>
</comment>
<keyword evidence="7" id="KW-0969">Cilium</keyword>
<dbReference type="PANTHER" id="PTHR45973">
    <property type="entry name" value="PROTEIN PHOSPHATASE 1 REGULATORY SUBUNIT SDS22-RELATED"/>
    <property type="match status" value="1"/>
</dbReference>